<keyword evidence="2" id="KW-0813">Transport</keyword>
<name>A0ABQ3IX79_9PSEU</name>
<comment type="caution">
    <text evidence="9">The sequence shown here is derived from an EMBL/GenBank/DDBJ whole genome shotgun (WGS) entry which is preliminary data.</text>
</comment>
<accession>A0ABQ3IX79</accession>
<feature type="transmembrane region" description="Helical" evidence="7">
    <location>
        <begin position="243"/>
        <end position="265"/>
    </location>
</feature>
<gene>
    <name evidence="9" type="ORF">GCM10017786_28540</name>
</gene>
<feature type="transmembrane region" description="Helical" evidence="7">
    <location>
        <begin position="90"/>
        <end position="107"/>
    </location>
</feature>
<reference evidence="10" key="1">
    <citation type="journal article" date="2019" name="Int. J. Syst. Evol. Microbiol.">
        <title>The Global Catalogue of Microorganisms (GCM) 10K type strain sequencing project: providing services to taxonomists for standard genome sequencing and annotation.</title>
        <authorList>
            <consortium name="The Broad Institute Genomics Platform"/>
            <consortium name="The Broad Institute Genome Sequencing Center for Infectious Disease"/>
            <person name="Wu L."/>
            <person name="Ma J."/>
        </authorList>
    </citation>
    <scope>NUCLEOTIDE SEQUENCE [LARGE SCALE GENOMIC DNA]</scope>
    <source>
        <strain evidence="10">CGMCC 4.7677</strain>
    </source>
</reference>
<feature type="transmembrane region" description="Helical" evidence="7">
    <location>
        <begin position="16"/>
        <end position="40"/>
    </location>
</feature>
<dbReference type="CDD" id="cd17369">
    <property type="entry name" value="MFS_ShiA_like"/>
    <property type="match status" value="1"/>
</dbReference>
<evidence type="ECO:0000256" key="2">
    <source>
        <dbReference type="ARBA" id="ARBA00022448"/>
    </source>
</evidence>
<dbReference type="InterPro" id="IPR005829">
    <property type="entry name" value="Sugar_transporter_CS"/>
</dbReference>
<feature type="transmembrane region" description="Helical" evidence="7">
    <location>
        <begin position="113"/>
        <end position="133"/>
    </location>
</feature>
<organism evidence="9 10">
    <name type="scientific">Amycolatopsis deserti</name>
    <dbReference type="NCBI Taxonomy" id="185696"/>
    <lineage>
        <taxon>Bacteria</taxon>
        <taxon>Bacillati</taxon>
        <taxon>Actinomycetota</taxon>
        <taxon>Actinomycetes</taxon>
        <taxon>Pseudonocardiales</taxon>
        <taxon>Pseudonocardiaceae</taxon>
        <taxon>Amycolatopsis</taxon>
    </lineage>
</organism>
<feature type="transmembrane region" description="Helical" evidence="7">
    <location>
        <begin position="189"/>
        <end position="212"/>
    </location>
</feature>
<evidence type="ECO:0000256" key="5">
    <source>
        <dbReference type="ARBA" id="ARBA00022989"/>
    </source>
</evidence>
<feature type="transmembrane region" description="Helical" evidence="7">
    <location>
        <begin position="46"/>
        <end position="69"/>
    </location>
</feature>
<feature type="transmembrane region" description="Helical" evidence="7">
    <location>
        <begin position="373"/>
        <end position="393"/>
    </location>
</feature>
<evidence type="ECO:0000256" key="4">
    <source>
        <dbReference type="ARBA" id="ARBA00022692"/>
    </source>
</evidence>
<evidence type="ECO:0000256" key="6">
    <source>
        <dbReference type="ARBA" id="ARBA00023136"/>
    </source>
</evidence>
<sequence>MTATEGSVPARTMRRIAIASGTGTVIEYYDFFIFATAAALVFPKVFFPALGSAAGTVASFATLGVAFVARPLGSILFGHFGDRLGRKRTLVTTLLIMGLATALVGLMPTANQIGVAAPILVVVLRVLQGLALGGEWTGATLMAAESAPRSRRGFWSMFGSLGGSIGFVLASATFLLTGATMSEHAFASYGWRIPFLASFILVAVGLFVRLAVDETPVFKGEVARGGTSGAPFVEALKSQPREIVFASGVLVMVFAFYYLAVGYLINYGTHVLKLSRPTVLSIGILSGAVFGIAIVLGAAISDRVGRRRIILAGNAVALVWALVLFPILDNASAVTFAVGSCVTTFIAGFAYGPVGAFMPELFRTRYRYSATGFTYNVAGVLGGAVPPLVAAAITASFGGWAFGLFLAVLCLISLGCTLALRETRHAEMDQPAEKVALK</sequence>
<evidence type="ECO:0000256" key="3">
    <source>
        <dbReference type="ARBA" id="ARBA00022475"/>
    </source>
</evidence>
<evidence type="ECO:0000259" key="8">
    <source>
        <dbReference type="PROSITE" id="PS50850"/>
    </source>
</evidence>
<dbReference type="PANTHER" id="PTHR43045:SF2">
    <property type="entry name" value="INNER MEMBRANE METABOLITE TRANSPORT PROTEIN YHJE"/>
    <property type="match status" value="1"/>
</dbReference>
<feature type="transmembrane region" description="Helical" evidence="7">
    <location>
        <begin position="399"/>
        <end position="420"/>
    </location>
</feature>
<dbReference type="InterPro" id="IPR020846">
    <property type="entry name" value="MFS_dom"/>
</dbReference>
<feature type="transmembrane region" description="Helical" evidence="7">
    <location>
        <begin position="154"/>
        <end position="177"/>
    </location>
</feature>
<feature type="transmembrane region" description="Helical" evidence="7">
    <location>
        <begin position="277"/>
        <end position="297"/>
    </location>
</feature>
<dbReference type="PROSITE" id="PS50850">
    <property type="entry name" value="MFS"/>
    <property type="match status" value="1"/>
</dbReference>
<dbReference type="Gene3D" id="1.20.1250.20">
    <property type="entry name" value="MFS general substrate transporter like domains"/>
    <property type="match status" value="2"/>
</dbReference>
<proteinExistence type="predicted"/>
<keyword evidence="6 7" id="KW-0472">Membrane</keyword>
<dbReference type="EMBL" id="BNAU01000002">
    <property type="protein sequence ID" value="GHE93996.1"/>
    <property type="molecule type" value="Genomic_DNA"/>
</dbReference>
<keyword evidence="3" id="KW-1003">Cell membrane</keyword>
<dbReference type="Pfam" id="PF07690">
    <property type="entry name" value="MFS_1"/>
    <property type="match status" value="1"/>
</dbReference>
<protein>
    <submittedName>
        <fullName evidence="9">MFS transporter</fullName>
    </submittedName>
</protein>
<feature type="domain" description="Major facilitator superfamily (MFS) profile" evidence="8">
    <location>
        <begin position="16"/>
        <end position="424"/>
    </location>
</feature>
<evidence type="ECO:0000313" key="10">
    <source>
        <dbReference type="Proteomes" id="UP000605897"/>
    </source>
</evidence>
<dbReference type="PROSITE" id="PS00216">
    <property type="entry name" value="SUGAR_TRANSPORT_1"/>
    <property type="match status" value="1"/>
</dbReference>
<dbReference type="PANTHER" id="PTHR43045">
    <property type="entry name" value="SHIKIMATE TRANSPORTER"/>
    <property type="match status" value="1"/>
</dbReference>
<keyword evidence="10" id="KW-1185">Reference proteome</keyword>
<dbReference type="RefSeq" id="WP_191244967.1">
    <property type="nucleotide sequence ID" value="NZ_BNAU01000002.1"/>
</dbReference>
<comment type="subcellular location">
    <subcellularLocation>
        <location evidence="1">Cell membrane</location>
        <topology evidence="1">Multi-pass membrane protein</topology>
    </subcellularLocation>
</comment>
<dbReference type="InterPro" id="IPR011701">
    <property type="entry name" value="MFS"/>
</dbReference>
<evidence type="ECO:0000256" key="1">
    <source>
        <dbReference type="ARBA" id="ARBA00004651"/>
    </source>
</evidence>
<evidence type="ECO:0000256" key="7">
    <source>
        <dbReference type="SAM" id="Phobius"/>
    </source>
</evidence>
<dbReference type="Proteomes" id="UP000605897">
    <property type="component" value="Unassembled WGS sequence"/>
</dbReference>
<dbReference type="InterPro" id="IPR036259">
    <property type="entry name" value="MFS_trans_sf"/>
</dbReference>
<evidence type="ECO:0000313" key="9">
    <source>
        <dbReference type="EMBL" id="GHE93996.1"/>
    </source>
</evidence>
<feature type="transmembrane region" description="Helical" evidence="7">
    <location>
        <begin position="334"/>
        <end position="352"/>
    </location>
</feature>
<dbReference type="SUPFAM" id="SSF103473">
    <property type="entry name" value="MFS general substrate transporter"/>
    <property type="match status" value="1"/>
</dbReference>
<feature type="transmembrane region" description="Helical" evidence="7">
    <location>
        <begin position="309"/>
        <end position="328"/>
    </location>
</feature>
<keyword evidence="5 7" id="KW-1133">Transmembrane helix</keyword>
<keyword evidence="4 7" id="KW-0812">Transmembrane</keyword>